<keyword evidence="4 5" id="KW-0436">Ligase</keyword>
<dbReference type="NCBIfam" id="TIGR01161">
    <property type="entry name" value="purK"/>
    <property type="match status" value="1"/>
</dbReference>
<evidence type="ECO:0000313" key="7">
    <source>
        <dbReference type="EMBL" id="GAA3948635.1"/>
    </source>
</evidence>
<comment type="catalytic activity">
    <reaction evidence="4 5">
        <text>5-amino-1-(5-phospho-beta-D-ribosyl)imidazole + hydrogencarbonate + ATP = 5-carboxyamino-1-(5-phospho-D-ribosyl)imidazole + ADP + phosphate + 2 H(+)</text>
        <dbReference type="Rhea" id="RHEA:19317"/>
        <dbReference type="ChEBI" id="CHEBI:15378"/>
        <dbReference type="ChEBI" id="CHEBI:17544"/>
        <dbReference type="ChEBI" id="CHEBI:30616"/>
        <dbReference type="ChEBI" id="CHEBI:43474"/>
        <dbReference type="ChEBI" id="CHEBI:58730"/>
        <dbReference type="ChEBI" id="CHEBI:137981"/>
        <dbReference type="ChEBI" id="CHEBI:456216"/>
        <dbReference type="EC" id="6.3.4.18"/>
    </reaction>
</comment>
<dbReference type="SUPFAM" id="SSF51246">
    <property type="entry name" value="Rudiment single hybrid motif"/>
    <property type="match status" value="1"/>
</dbReference>
<dbReference type="Pfam" id="PF17769">
    <property type="entry name" value="PurK_C"/>
    <property type="match status" value="1"/>
</dbReference>
<dbReference type="Gene3D" id="3.40.50.20">
    <property type="match status" value="1"/>
</dbReference>
<dbReference type="PANTHER" id="PTHR11609:SF5">
    <property type="entry name" value="PHOSPHORIBOSYLAMINOIMIDAZOLE CARBOXYLASE"/>
    <property type="match status" value="1"/>
</dbReference>
<dbReference type="InterPro" id="IPR054350">
    <property type="entry name" value="PurT/PurK_preATP-grasp"/>
</dbReference>
<dbReference type="PANTHER" id="PTHR11609">
    <property type="entry name" value="PURINE BIOSYNTHESIS PROTEIN 6/7, PUR6/7"/>
    <property type="match status" value="1"/>
</dbReference>
<dbReference type="Pfam" id="PF22660">
    <property type="entry name" value="RS_preATP-grasp-like"/>
    <property type="match status" value="1"/>
</dbReference>
<comment type="pathway">
    <text evidence="4 5">Purine metabolism; IMP biosynthesis via de novo pathway; 5-amino-1-(5-phospho-D-ribosyl)imidazole-4-carboxylate from 5-amino-1-(5-phospho-D-ribosyl)imidazole (N5-CAIR route): step 1/2.</text>
</comment>
<reference evidence="8" key="1">
    <citation type="journal article" date="2019" name="Int. J. Syst. Evol. Microbiol.">
        <title>The Global Catalogue of Microorganisms (GCM) 10K type strain sequencing project: providing services to taxonomists for standard genome sequencing and annotation.</title>
        <authorList>
            <consortium name="The Broad Institute Genomics Platform"/>
            <consortium name="The Broad Institute Genome Sequencing Center for Infectious Disease"/>
            <person name="Wu L."/>
            <person name="Ma J."/>
        </authorList>
    </citation>
    <scope>NUCLEOTIDE SEQUENCE [LARGE SCALE GENOMIC DNA]</scope>
    <source>
        <strain evidence="8">JCM 17555</strain>
    </source>
</reference>
<evidence type="ECO:0000256" key="5">
    <source>
        <dbReference type="RuleBase" id="RU361200"/>
    </source>
</evidence>
<feature type="binding site" evidence="4">
    <location>
        <begin position="270"/>
        <end position="271"/>
    </location>
    <ligand>
        <name>ATP</name>
        <dbReference type="ChEBI" id="CHEBI:30616"/>
    </ligand>
</feature>
<feature type="binding site" evidence="4">
    <location>
        <position position="150"/>
    </location>
    <ligand>
        <name>ATP</name>
        <dbReference type="ChEBI" id="CHEBI:30616"/>
    </ligand>
</feature>
<evidence type="ECO:0000256" key="2">
    <source>
        <dbReference type="ARBA" id="ARBA00022755"/>
    </source>
</evidence>
<evidence type="ECO:0000256" key="3">
    <source>
        <dbReference type="ARBA" id="ARBA00022840"/>
    </source>
</evidence>
<dbReference type="InterPro" id="IPR003135">
    <property type="entry name" value="ATP-grasp_carboxylate-amine"/>
</dbReference>
<dbReference type="PROSITE" id="PS50975">
    <property type="entry name" value="ATP_GRASP"/>
    <property type="match status" value="1"/>
</dbReference>
<dbReference type="InterPro" id="IPR011054">
    <property type="entry name" value="Rudment_hybrid_motif"/>
</dbReference>
<dbReference type="Gene3D" id="3.30.470.20">
    <property type="entry name" value="ATP-grasp fold, B domain"/>
    <property type="match status" value="1"/>
</dbReference>
<dbReference type="InterPro" id="IPR016185">
    <property type="entry name" value="PreATP-grasp_dom_sf"/>
</dbReference>
<organism evidence="7 8">
    <name type="scientific">Allohahella marinimesophila</name>
    <dbReference type="NCBI Taxonomy" id="1054972"/>
    <lineage>
        <taxon>Bacteria</taxon>
        <taxon>Pseudomonadati</taxon>
        <taxon>Pseudomonadota</taxon>
        <taxon>Gammaproteobacteria</taxon>
        <taxon>Oceanospirillales</taxon>
        <taxon>Hahellaceae</taxon>
        <taxon>Allohahella</taxon>
    </lineage>
</organism>
<feature type="binding site" evidence="4">
    <location>
        <position position="193"/>
    </location>
    <ligand>
        <name>ATP</name>
        <dbReference type="ChEBI" id="CHEBI:30616"/>
    </ligand>
</feature>
<evidence type="ECO:0000313" key="8">
    <source>
        <dbReference type="Proteomes" id="UP001501337"/>
    </source>
</evidence>
<dbReference type="SUPFAM" id="SSF52440">
    <property type="entry name" value="PreATP-grasp domain"/>
    <property type="match status" value="1"/>
</dbReference>
<comment type="caution">
    <text evidence="7">The sequence shown here is derived from an EMBL/GenBank/DDBJ whole genome shotgun (WGS) entry which is preliminary data.</text>
</comment>
<feature type="domain" description="ATP-grasp" evidence="6">
    <location>
        <begin position="114"/>
        <end position="300"/>
    </location>
</feature>
<dbReference type="Pfam" id="PF02222">
    <property type="entry name" value="ATP-grasp"/>
    <property type="match status" value="1"/>
</dbReference>
<accession>A0ABP7NJR5</accession>
<comment type="similarity">
    <text evidence="4 5">Belongs to the PurK/PurT family.</text>
</comment>
<dbReference type="EMBL" id="BAABBO010000001">
    <property type="protein sequence ID" value="GAA3948635.1"/>
    <property type="molecule type" value="Genomic_DNA"/>
</dbReference>
<protein>
    <recommendedName>
        <fullName evidence="4 5">N5-carboxyaminoimidazole ribonucleotide synthase</fullName>
        <shortName evidence="4 5">N5-CAIR synthase</shortName>
        <ecNumber evidence="4 5">6.3.4.18</ecNumber>
    </recommendedName>
    <alternativeName>
        <fullName evidence="4 5">5-(carboxyamino)imidazole ribonucleotide synthetase</fullName>
    </alternativeName>
</protein>
<feature type="binding site" evidence="4">
    <location>
        <begin position="185"/>
        <end position="188"/>
    </location>
    <ligand>
        <name>ATP</name>
        <dbReference type="ChEBI" id="CHEBI:30616"/>
    </ligand>
</feature>
<evidence type="ECO:0000259" key="6">
    <source>
        <dbReference type="PROSITE" id="PS50975"/>
    </source>
</evidence>
<dbReference type="RefSeq" id="WP_344802902.1">
    <property type="nucleotide sequence ID" value="NZ_BAABBO010000001.1"/>
</dbReference>
<dbReference type="Proteomes" id="UP001501337">
    <property type="component" value="Unassembled WGS sequence"/>
</dbReference>
<feature type="binding site" evidence="4">
    <location>
        <position position="110"/>
    </location>
    <ligand>
        <name>ATP</name>
        <dbReference type="ChEBI" id="CHEBI:30616"/>
    </ligand>
</feature>
<keyword evidence="2 4" id="KW-0658">Purine biosynthesis</keyword>
<comment type="function">
    <text evidence="5">Catalyzes the ATP-dependent conversion of 5-aminoimidazole ribonucleotide (AIR) and HCO(3)- to N5-carboxyaminoimidazole ribonucleotide (N5-CAIR).</text>
</comment>
<proteinExistence type="inferred from homology"/>
<evidence type="ECO:0000256" key="4">
    <source>
        <dbReference type="HAMAP-Rule" id="MF_01928"/>
    </source>
</evidence>
<dbReference type="InterPro" id="IPR005875">
    <property type="entry name" value="PurK"/>
</dbReference>
<feature type="binding site" evidence="4">
    <location>
        <position position="216"/>
    </location>
    <ligand>
        <name>ATP</name>
        <dbReference type="ChEBI" id="CHEBI:30616"/>
    </ligand>
</feature>
<dbReference type="NCBIfam" id="NF004679">
    <property type="entry name" value="PRK06019.1-5"/>
    <property type="match status" value="1"/>
</dbReference>
<dbReference type="Gene3D" id="3.30.1490.20">
    <property type="entry name" value="ATP-grasp fold, A domain"/>
    <property type="match status" value="1"/>
</dbReference>
<keyword evidence="1 4" id="KW-0547">Nucleotide-binding</keyword>
<name>A0ABP7NJR5_9GAMM</name>
<dbReference type="InterPro" id="IPR040686">
    <property type="entry name" value="PurK_C"/>
</dbReference>
<dbReference type="SUPFAM" id="SSF56059">
    <property type="entry name" value="Glutathione synthetase ATP-binding domain-like"/>
    <property type="match status" value="1"/>
</dbReference>
<comment type="function">
    <text evidence="4">Catalyzes the ATP-dependent conversion of 5-aminoimidazole ribonucleotide (AIR) and HCO(3)(-) to N5-carboxyaminoimidazole ribonucleotide (N5-CAIR).</text>
</comment>
<dbReference type="EC" id="6.3.4.18" evidence="4 5"/>
<comment type="subunit">
    <text evidence="4 5">Homodimer.</text>
</comment>
<dbReference type="InterPro" id="IPR013815">
    <property type="entry name" value="ATP_grasp_subdomain_1"/>
</dbReference>
<keyword evidence="3 4" id="KW-0067">ATP-binding</keyword>
<gene>
    <name evidence="4 5" type="primary">purK</name>
    <name evidence="7" type="ORF">GCM10022278_04800</name>
</gene>
<keyword evidence="8" id="KW-1185">Reference proteome</keyword>
<dbReference type="HAMAP" id="MF_01928">
    <property type="entry name" value="PurK"/>
    <property type="match status" value="1"/>
</dbReference>
<feature type="binding site" evidence="4">
    <location>
        <begin position="155"/>
        <end position="161"/>
    </location>
    <ligand>
        <name>ATP</name>
        <dbReference type="ChEBI" id="CHEBI:30616"/>
    </ligand>
</feature>
<evidence type="ECO:0000256" key="1">
    <source>
        <dbReference type="ARBA" id="ARBA00022741"/>
    </source>
</evidence>
<dbReference type="InterPro" id="IPR011761">
    <property type="entry name" value="ATP-grasp"/>
</dbReference>
<sequence>MSSTARSRNRTTGLKVGVLGAGQLGRMMALEGIPLGMQFAFYDTSGTPSAGLGKIYSDPDNSLAPLNDFIADVDVVTYEFEHLPLDLASQVADAKPLYPGVKALRICQNRVLEKQTFDELNIPTAPFRVVDSQADLEQAVSELGLPCVLKSTTEGYDGKGQAVLRDAANIADVWLSLGERQLIAEAFIPFQRELSIIAVRAEDGATATYPLMENIHSEGILRYTLAPAPDCSSETFVRASDYAERLLNHLDYVGVLALELFEVNGALMANEMAPRVHNSGHWTQNGAHTSQFENHLRAISGLPLGDTGAIGVSCMVNLIGREADTAAVLTLADTHLHLYGKSERPGRKVGHINIVASDYAELLKKLKLCLPHVPEHPAFSSSLISLP</sequence>